<dbReference type="Proteomes" id="UP001597110">
    <property type="component" value="Unassembled WGS sequence"/>
</dbReference>
<proteinExistence type="predicted"/>
<evidence type="ECO:0000313" key="2">
    <source>
        <dbReference type="Proteomes" id="UP001597110"/>
    </source>
</evidence>
<name>A0ABW2Y8C0_9GAMM</name>
<dbReference type="EMBL" id="JBHTIF010000001">
    <property type="protein sequence ID" value="MFD0724795.1"/>
    <property type="molecule type" value="Genomic_DNA"/>
</dbReference>
<comment type="caution">
    <text evidence="1">The sequence shown here is derived from an EMBL/GenBank/DDBJ whole genome shotgun (WGS) entry which is preliminary data.</text>
</comment>
<gene>
    <name evidence="1" type="ORF">ACFQ0E_04200</name>
</gene>
<sequence length="150" mass="17388">MTTPAIQACLDRLVTVWEQLPRETRPDGFWVAEHDVVHDHEHPSASPVIGAWYADGAGLHRRSPMDLVRFLHIQDGRLWYPDTPFIQKSPAFDRRDNLMHLIGIAHIGPTTESDVYYVDYQWGSRFGRAMLFRYHPEDGRFMGLADLWIS</sequence>
<dbReference type="RefSeq" id="WP_386822436.1">
    <property type="nucleotide sequence ID" value="NZ_JBHTIF010000001.1"/>
</dbReference>
<evidence type="ECO:0000313" key="1">
    <source>
        <dbReference type="EMBL" id="MFD0724795.1"/>
    </source>
</evidence>
<organism evidence="1 2">
    <name type="scientific">Lysobacter brunescens</name>
    <dbReference type="NCBI Taxonomy" id="262323"/>
    <lineage>
        <taxon>Bacteria</taxon>
        <taxon>Pseudomonadati</taxon>
        <taxon>Pseudomonadota</taxon>
        <taxon>Gammaproteobacteria</taxon>
        <taxon>Lysobacterales</taxon>
        <taxon>Lysobacteraceae</taxon>
        <taxon>Lysobacter</taxon>
    </lineage>
</organism>
<reference evidence="2" key="1">
    <citation type="journal article" date="2019" name="Int. J. Syst. Evol. Microbiol.">
        <title>The Global Catalogue of Microorganisms (GCM) 10K type strain sequencing project: providing services to taxonomists for standard genome sequencing and annotation.</title>
        <authorList>
            <consortium name="The Broad Institute Genomics Platform"/>
            <consortium name="The Broad Institute Genome Sequencing Center for Infectious Disease"/>
            <person name="Wu L."/>
            <person name="Ma J."/>
        </authorList>
    </citation>
    <scope>NUCLEOTIDE SEQUENCE [LARGE SCALE GENOMIC DNA]</scope>
    <source>
        <strain evidence="2">CCUG 55585</strain>
    </source>
</reference>
<protein>
    <submittedName>
        <fullName evidence="1">Uncharacterized protein</fullName>
    </submittedName>
</protein>
<keyword evidence="2" id="KW-1185">Reference proteome</keyword>
<accession>A0ABW2Y8C0</accession>